<evidence type="ECO:0000313" key="5">
    <source>
        <dbReference type="EMBL" id="GLD63127.1"/>
    </source>
</evidence>
<feature type="region of interest" description="Disordered" evidence="3">
    <location>
        <begin position="117"/>
        <end position="147"/>
    </location>
</feature>
<organism evidence="5 6">
    <name type="scientific">Lates japonicus</name>
    <name type="common">Japanese lates</name>
    <dbReference type="NCBI Taxonomy" id="270547"/>
    <lineage>
        <taxon>Eukaryota</taxon>
        <taxon>Metazoa</taxon>
        <taxon>Chordata</taxon>
        <taxon>Craniata</taxon>
        <taxon>Vertebrata</taxon>
        <taxon>Euteleostomi</taxon>
        <taxon>Actinopterygii</taxon>
        <taxon>Neopterygii</taxon>
        <taxon>Teleostei</taxon>
        <taxon>Neoteleostei</taxon>
        <taxon>Acanthomorphata</taxon>
        <taxon>Carangaria</taxon>
        <taxon>Carangaria incertae sedis</taxon>
        <taxon>Centropomidae</taxon>
        <taxon>Lates</taxon>
    </lineage>
</organism>
<dbReference type="AlphaFoldDB" id="A0AAD3N0M9"/>
<dbReference type="GO" id="GO:0005634">
    <property type="term" value="C:nucleus"/>
    <property type="evidence" value="ECO:0007669"/>
    <property type="project" value="InterPro"/>
</dbReference>
<evidence type="ECO:0000259" key="4">
    <source>
        <dbReference type="Pfam" id="PF02234"/>
    </source>
</evidence>
<dbReference type="Pfam" id="PF02234">
    <property type="entry name" value="CDI"/>
    <property type="match status" value="1"/>
</dbReference>
<dbReference type="EMBL" id="BRZM01000058">
    <property type="protein sequence ID" value="GLD63127.1"/>
    <property type="molecule type" value="Genomic_DNA"/>
</dbReference>
<dbReference type="Proteomes" id="UP001279410">
    <property type="component" value="Unassembled WGS sequence"/>
</dbReference>
<feature type="domain" description="Cyclin-dependent kinase inhibitor" evidence="4">
    <location>
        <begin position="43"/>
        <end position="92"/>
    </location>
</feature>
<accession>A0AAD3N0M9</accession>
<proteinExistence type="inferred from homology"/>
<keyword evidence="6" id="KW-1185">Reference proteome</keyword>
<sequence length="190" mass="20955">MITGDMAMASPSASIAGPATASELSRLGGIEALNLKVGPARRNLFGPVDHQQLQQDFQRLLCMSVEVANKRWNFDFQTDVPGEGANIEWEELKCQDVPAFYRSCMVRQTARSPGVTGMTKSTWWTSSSSGEGSPMSSSSSGSGSGDEYLEVTTRGCYRIQRSGKRRQSAITDFFKVKKRRLLHYKASSRQ</sequence>
<evidence type="ECO:0000313" key="6">
    <source>
        <dbReference type="Proteomes" id="UP001279410"/>
    </source>
</evidence>
<reference evidence="5" key="1">
    <citation type="submission" date="2022-08" db="EMBL/GenBank/DDBJ databases">
        <title>Genome sequencing of akame (Lates japonicus).</title>
        <authorList>
            <person name="Hashiguchi Y."/>
            <person name="Takahashi H."/>
        </authorList>
    </citation>
    <scope>NUCLEOTIDE SEQUENCE</scope>
    <source>
        <strain evidence="5">Kochi</strain>
    </source>
</reference>
<dbReference type="PANTHER" id="PTHR46778:SF2">
    <property type="entry name" value="CYCLIN-DEPENDENT KINASE INHIBITOR DOMAIN-CONTAINING PROTEIN"/>
    <property type="match status" value="1"/>
</dbReference>
<evidence type="ECO:0000256" key="3">
    <source>
        <dbReference type="SAM" id="MobiDB-lite"/>
    </source>
</evidence>
<dbReference type="InterPro" id="IPR029841">
    <property type="entry name" value="CDKN1A"/>
</dbReference>
<dbReference type="GO" id="GO:0072331">
    <property type="term" value="P:signal transduction by p53 class mediator"/>
    <property type="evidence" value="ECO:0007669"/>
    <property type="project" value="InterPro"/>
</dbReference>
<dbReference type="GO" id="GO:0007346">
    <property type="term" value="P:regulation of mitotic cell cycle"/>
    <property type="evidence" value="ECO:0007669"/>
    <property type="project" value="InterPro"/>
</dbReference>
<comment type="caution">
    <text evidence="5">The sequence shown here is derived from an EMBL/GenBank/DDBJ whole genome shotgun (WGS) entry which is preliminary data.</text>
</comment>
<dbReference type="PANTHER" id="PTHR46778">
    <property type="entry name" value="CYCLIN-DEPENDENT KINASE INHIBITOR 1-RELATED"/>
    <property type="match status" value="1"/>
</dbReference>
<dbReference type="InterPro" id="IPR003175">
    <property type="entry name" value="CDI_dom"/>
</dbReference>
<comment type="similarity">
    <text evidence="1">Belongs to the CDI family.</text>
</comment>
<feature type="compositionally biased region" description="Low complexity" evidence="3">
    <location>
        <begin position="126"/>
        <end position="141"/>
    </location>
</feature>
<protein>
    <submittedName>
        <fullName evidence="5">Cyclin-dependent kinase inhibitor 1-like isoform X1</fullName>
    </submittedName>
</protein>
<dbReference type="Gene3D" id="4.10.365.10">
    <property type="entry name" value="p27"/>
    <property type="match status" value="1"/>
</dbReference>
<dbReference type="GO" id="GO:0004861">
    <property type="term" value="F:cyclin-dependent protein serine/threonine kinase inhibitor activity"/>
    <property type="evidence" value="ECO:0007669"/>
    <property type="project" value="InterPro"/>
</dbReference>
<evidence type="ECO:0000256" key="2">
    <source>
        <dbReference type="ARBA" id="ARBA00023013"/>
    </source>
</evidence>
<name>A0AAD3N0M9_LATJO</name>
<dbReference type="InterPro" id="IPR044898">
    <property type="entry name" value="CDI_dom_sf"/>
</dbReference>
<evidence type="ECO:0000256" key="1">
    <source>
        <dbReference type="ARBA" id="ARBA00006726"/>
    </source>
</evidence>
<keyword evidence="2 5" id="KW-0649">Protein kinase inhibitor</keyword>
<gene>
    <name evidence="5" type="ORF">AKAME5_001477600</name>
</gene>